<dbReference type="NCBIfam" id="TIGR02429">
    <property type="entry name" value="pcaI_scoA_fam"/>
    <property type="match status" value="1"/>
</dbReference>
<dbReference type="PROSITE" id="PS01273">
    <property type="entry name" value="COA_TRANSF_1"/>
    <property type="match status" value="1"/>
</dbReference>
<comment type="similarity">
    <text evidence="1">Belongs to the 3-oxoacid CoA-transferase subunit A family.</text>
</comment>
<evidence type="ECO:0000313" key="4">
    <source>
        <dbReference type="Proteomes" id="UP001203665"/>
    </source>
</evidence>
<dbReference type="RefSeq" id="WP_251611390.1">
    <property type="nucleotide sequence ID" value="NZ_JAMQJY010000004.1"/>
</dbReference>
<dbReference type="Proteomes" id="UP001203665">
    <property type="component" value="Unassembled WGS sequence"/>
</dbReference>
<dbReference type="SUPFAM" id="SSF100950">
    <property type="entry name" value="NagB/RpiA/CoA transferase-like"/>
    <property type="match status" value="1"/>
</dbReference>
<proteinExistence type="inferred from homology"/>
<dbReference type="GO" id="GO:0016740">
    <property type="term" value="F:transferase activity"/>
    <property type="evidence" value="ECO:0007669"/>
    <property type="project" value="UniProtKB-KW"/>
</dbReference>
<protein>
    <submittedName>
        <fullName evidence="3">CoA transferase subunit A</fullName>
    </submittedName>
</protein>
<keyword evidence="4" id="KW-1185">Reference proteome</keyword>
<name>A0ABT0XNY4_9BACI</name>
<dbReference type="EMBL" id="JAMQJY010000004">
    <property type="protein sequence ID" value="MCM2677591.1"/>
    <property type="molecule type" value="Genomic_DNA"/>
</dbReference>
<dbReference type="InterPro" id="IPR004165">
    <property type="entry name" value="CoA_trans_fam_I"/>
</dbReference>
<evidence type="ECO:0000313" key="3">
    <source>
        <dbReference type="EMBL" id="MCM2677591.1"/>
    </source>
</evidence>
<dbReference type="PANTHER" id="PTHR13707:SF60">
    <property type="entry name" value="ACETATE COA-TRANSFERASE SUBUNIT ALPHA"/>
    <property type="match status" value="1"/>
</dbReference>
<evidence type="ECO:0000256" key="2">
    <source>
        <dbReference type="ARBA" id="ARBA00022679"/>
    </source>
</evidence>
<reference evidence="3" key="1">
    <citation type="submission" date="2022-06" db="EMBL/GenBank/DDBJ databases">
        <title>Alkalicoccobacillus porphyridii sp. nov., isolated from a marine red alga, Porphyridium purpureum and reclassification of Shouchella plakortidis and Shouchella gibsonii as Alkalicoccobacillus plakortidis comb. nov. and Alkalicoccobacillus gibsonii comb. nov.</title>
        <authorList>
            <person name="Kim K.H."/>
            <person name="Lee J.K."/>
            <person name="Han D.M."/>
            <person name="Baek J.H."/>
            <person name="Jeon C.O."/>
        </authorList>
    </citation>
    <scope>NUCLEOTIDE SEQUENCE</scope>
    <source>
        <strain evidence="3">DSM 19153</strain>
    </source>
</reference>
<dbReference type="Pfam" id="PF01144">
    <property type="entry name" value="CoA_trans"/>
    <property type="match status" value="1"/>
</dbReference>
<evidence type="ECO:0000256" key="1">
    <source>
        <dbReference type="ARBA" id="ARBA00005612"/>
    </source>
</evidence>
<dbReference type="InterPro" id="IPR012792">
    <property type="entry name" value="3-oxoacid_CoA-transf_A"/>
</dbReference>
<organism evidence="3 4">
    <name type="scientific">Alkalicoccobacillus plakortidis</name>
    <dbReference type="NCBI Taxonomy" id="444060"/>
    <lineage>
        <taxon>Bacteria</taxon>
        <taxon>Bacillati</taxon>
        <taxon>Bacillota</taxon>
        <taxon>Bacilli</taxon>
        <taxon>Bacillales</taxon>
        <taxon>Bacillaceae</taxon>
        <taxon>Alkalicoccobacillus</taxon>
    </lineage>
</organism>
<dbReference type="InterPro" id="IPR004163">
    <property type="entry name" value="CoA_transf_BS"/>
</dbReference>
<accession>A0ABT0XNY4</accession>
<gene>
    <name evidence="3" type="ORF">NDM98_20515</name>
</gene>
<dbReference type="PANTHER" id="PTHR13707">
    <property type="entry name" value="KETOACID-COENZYME A TRANSFERASE"/>
    <property type="match status" value="1"/>
</dbReference>
<comment type="caution">
    <text evidence="3">The sequence shown here is derived from an EMBL/GenBank/DDBJ whole genome shotgun (WGS) entry which is preliminary data.</text>
</comment>
<dbReference type="SMART" id="SM00882">
    <property type="entry name" value="CoA_trans"/>
    <property type="match status" value="1"/>
</dbReference>
<sequence length="241" mass="26144">MMSGKRVERIEDLIDTIQDGATVIVGGFGLCGIPEKAILALAEKGTKDLTIVSNNCGVDDWGLGLLLANKQISKIMASYVGENKLFEQQFLNGELEVELVPQGTLAERIRAGGAGIPGFYTPTGVGTEIAKGKETKEFDGRTYLLERAIKGDVALVKAWKADPYGNLIYNKTARNFNPLAAAAGKVTIAEVEEIVGVGELNPDFIHTPSIYVQHVFEGTEYEKRIERRTVREKQTNAGSGQ</sequence>
<dbReference type="Gene3D" id="3.40.1080.10">
    <property type="entry name" value="Glutaconate Coenzyme A-transferase"/>
    <property type="match status" value="1"/>
</dbReference>
<dbReference type="InterPro" id="IPR037171">
    <property type="entry name" value="NagB/RpiA_transferase-like"/>
</dbReference>
<keyword evidence="2 3" id="KW-0808">Transferase</keyword>